<feature type="domain" description="Radical SAM core" evidence="10">
    <location>
        <begin position="117"/>
        <end position="333"/>
    </location>
</feature>
<dbReference type="InterPro" id="IPR006638">
    <property type="entry name" value="Elp3/MiaA/NifB-like_rSAM"/>
</dbReference>
<evidence type="ECO:0000256" key="8">
    <source>
        <dbReference type="ARBA" id="ARBA00047326"/>
    </source>
</evidence>
<dbReference type="InterPro" id="IPR013785">
    <property type="entry name" value="Aldolase_TIM"/>
</dbReference>
<comment type="function">
    <text evidence="9">Catalyzes the radical-mediated insertion of two sulfur atoms into the C-6 and C-8 positions of the octanoyl moiety bound to the lipoyl domains of lipoate-dependent enzymes, thereby converting the octanoylated domains into lipoylated derivatives.</text>
</comment>
<feature type="binding site" evidence="9">
    <location>
        <position position="131"/>
    </location>
    <ligand>
        <name>[4Fe-4S] cluster</name>
        <dbReference type="ChEBI" id="CHEBI:49883"/>
        <label>2</label>
        <note>4Fe-4S-S-AdoMet</note>
    </ligand>
</feature>
<dbReference type="NCBIfam" id="NF009544">
    <property type="entry name" value="PRK12928.1"/>
    <property type="match status" value="1"/>
</dbReference>
<accession>A0A0E4HEI5</accession>
<dbReference type="PANTHER" id="PTHR10949:SF0">
    <property type="entry name" value="LIPOYL SYNTHASE, MITOCHONDRIAL"/>
    <property type="match status" value="1"/>
</dbReference>
<evidence type="ECO:0000256" key="7">
    <source>
        <dbReference type="ARBA" id="ARBA00023014"/>
    </source>
</evidence>
<comment type="pathway">
    <text evidence="9">Protein modification; protein lipoylation via endogenous pathway; protein N(6)-(lipoyl)lysine from octanoyl-[acyl-carrier-protein].</text>
</comment>
<feature type="binding site" evidence="9">
    <location>
        <position position="110"/>
    </location>
    <ligand>
        <name>[4Fe-4S] cluster</name>
        <dbReference type="ChEBI" id="CHEBI:49883"/>
        <label>1</label>
    </ligand>
</feature>
<evidence type="ECO:0000256" key="2">
    <source>
        <dbReference type="ARBA" id="ARBA00022490"/>
    </source>
</evidence>
<name>A0A0E4HEI5_9BACL</name>
<dbReference type="PIRSF" id="PIRSF005963">
    <property type="entry name" value="Lipoyl_synth"/>
    <property type="match status" value="1"/>
</dbReference>
<dbReference type="FunFam" id="3.20.20.70:FF:000040">
    <property type="entry name" value="Lipoyl synthase"/>
    <property type="match status" value="1"/>
</dbReference>
<keyword evidence="1 9" id="KW-0004">4Fe-4S</keyword>
<organism evidence="11 12">
    <name type="scientific">Paenibacillus riograndensis SBR5</name>
    <dbReference type="NCBI Taxonomy" id="1073571"/>
    <lineage>
        <taxon>Bacteria</taxon>
        <taxon>Bacillati</taxon>
        <taxon>Bacillota</taxon>
        <taxon>Bacilli</taxon>
        <taxon>Bacillales</taxon>
        <taxon>Paenibacillaceae</taxon>
        <taxon>Paenibacillus</taxon>
        <taxon>Paenibacillus sonchi group</taxon>
    </lineage>
</organism>
<gene>
    <name evidence="9 11" type="primary">lipA</name>
    <name evidence="11" type="ORF">PRIO_5694</name>
</gene>
<feature type="binding site" evidence="9">
    <location>
        <position position="105"/>
    </location>
    <ligand>
        <name>[4Fe-4S] cluster</name>
        <dbReference type="ChEBI" id="CHEBI:49883"/>
        <label>1</label>
    </ligand>
</feature>
<evidence type="ECO:0000259" key="10">
    <source>
        <dbReference type="PROSITE" id="PS51918"/>
    </source>
</evidence>
<comment type="similarity">
    <text evidence="9">Belongs to the radical SAM superfamily. Lipoyl synthase family.</text>
</comment>
<dbReference type="GO" id="GO:0016992">
    <property type="term" value="F:lipoate synthase activity"/>
    <property type="evidence" value="ECO:0007669"/>
    <property type="project" value="UniProtKB-UniRule"/>
</dbReference>
<evidence type="ECO:0000256" key="3">
    <source>
        <dbReference type="ARBA" id="ARBA00022679"/>
    </source>
</evidence>
<evidence type="ECO:0000313" key="12">
    <source>
        <dbReference type="Proteomes" id="UP000033163"/>
    </source>
</evidence>
<dbReference type="KEGG" id="pri:PRIO_5694"/>
<comment type="catalytic activity">
    <reaction evidence="8 9">
        <text>[[Fe-S] cluster scaffold protein carrying a second [4Fe-4S](2+) cluster] + N(6)-octanoyl-L-lysyl-[protein] + 2 oxidized [2Fe-2S]-[ferredoxin] + 2 S-adenosyl-L-methionine + 4 H(+) = [[Fe-S] cluster scaffold protein] + N(6)-[(R)-dihydrolipoyl]-L-lysyl-[protein] + 4 Fe(3+) + 2 hydrogen sulfide + 2 5'-deoxyadenosine + 2 L-methionine + 2 reduced [2Fe-2S]-[ferredoxin]</text>
        <dbReference type="Rhea" id="RHEA:16585"/>
        <dbReference type="Rhea" id="RHEA-COMP:9928"/>
        <dbReference type="Rhea" id="RHEA-COMP:10000"/>
        <dbReference type="Rhea" id="RHEA-COMP:10001"/>
        <dbReference type="Rhea" id="RHEA-COMP:10475"/>
        <dbReference type="Rhea" id="RHEA-COMP:14568"/>
        <dbReference type="Rhea" id="RHEA-COMP:14569"/>
        <dbReference type="ChEBI" id="CHEBI:15378"/>
        <dbReference type="ChEBI" id="CHEBI:17319"/>
        <dbReference type="ChEBI" id="CHEBI:29034"/>
        <dbReference type="ChEBI" id="CHEBI:29919"/>
        <dbReference type="ChEBI" id="CHEBI:33722"/>
        <dbReference type="ChEBI" id="CHEBI:33737"/>
        <dbReference type="ChEBI" id="CHEBI:33738"/>
        <dbReference type="ChEBI" id="CHEBI:57844"/>
        <dbReference type="ChEBI" id="CHEBI:59789"/>
        <dbReference type="ChEBI" id="CHEBI:78809"/>
        <dbReference type="ChEBI" id="CHEBI:83100"/>
        <dbReference type="EC" id="2.8.1.8"/>
    </reaction>
</comment>
<dbReference type="CDD" id="cd01335">
    <property type="entry name" value="Radical_SAM"/>
    <property type="match status" value="1"/>
</dbReference>
<evidence type="ECO:0000256" key="9">
    <source>
        <dbReference type="HAMAP-Rule" id="MF_00206"/>
    </source>
</evidence>
<sequence>MMKFCIEGHPVGCFSFRLKQMAFFYPFLPKSTQKQANDPCTCYNMRQQTFKHATTIQAKAGFSTLTNNRTAKQPKPDWIKIKLTTGDNYQEIKGMMRSKTLHTVCEEARCPNIYECWANRTATFMILGDICTRACRFCAVNTGLPTELDLQEPERVAEAAENMKLKHCVVTSVARDDLKDGGARIFAETVAAIRKRLPLCSVEVLIPDFLGERDSLEIVMNSRPDILNHNIETVERMSDRVRARAKYRRSLELLSRAKEIKPDIPTKSSIMLGVGEEWDEILQAMDDLRAVDCDILTLGQYLQPSPKHLNVEKFYNPEEFALLKEEGLKRGFSHVESGPLVRSSYHAHEQVKSAAAAREERTVSL</sequence>
<dbReference type="InterPro" id="IPR003698">
    <property type="entry name" value="Lipoyl_synth"/>
</dbReference>
<evidence type="ECO:0000256" key="4">
    <source>
        <dbReference type="ARBA" id="ARBA00022691"/>
    </source>
</evidence>
<evidence type="ECO:0000313" key="11">
    <source>
        <dbReference type="EMBL" id="CQR58081.1"/>
    </source>
</evidence>
<dbReference type="AlphaFoldDB" id="A0A0E4HEI5"/>
<feature type="binding site" evidence="9">
    <location>
        <position position="135"/>
    </location>
    <ligand>
        <name>[4Fe-4S] cluster</name>
        <dbReference type="ChEBI" id="CHEBI:49883"/>
        <label>2</label>
        <note>4Fe-4S-S-AdoMet</note>
    </ligand>
</feature>
<feature type="binding site" evidence="9">
    <location>
        <position position="116"/>
    </location>
    <ligand>
        <name>[4Fe-4S] cluster</name>
        <dbReference type="ChEBI" id="CHEBI:49883"/>
        <label>1</label>
    </ligand>
</feature>
<dbReference type="GO" id="GO:0046872">
    <property type="term" value="F:metal ion binding"/>
    <property type="evidence" value="ECO:0007669"/>
    <property type="project" value="UniProtKB-KW"/>
</dbReference>
<dbReference type="PANTHER" id="PTHR10949">
    <property type="entry name" value="LIPOYL SYNTHASE"/>
    <property type="match status" value="1"/>
</dbReference>
<dbReference type="Pfam" id="PF04055">
    <property type="entry name" value="Radical_SAM"/>
    <property type="match status" value="1"/>
</dbReference>
<dbReference type="HAMAP" id="MF_00206">
    <property type="entry name" value="Lipoyl_synth"/>
    <property type="match status" value="1"/>
</dbReference>
<dbReference type="InterPro" id="IPR031691">
    <property type="entry name" value="LIAS_N"/>
</dbReference>
<dbReference type="STRING" id="483937.AMQ84_12430"/>
<dbReference type="Proteomes" id="UP000033163">
    <property type="component" value="Chromosome I"/>
</dbReference>
<keyword evidence="2 9" id="KW-0963">Cytoplasm</keyword>
<dbReference type="InterPro" id="IPR058240">
    <property type="entry name" value="rSAM_sf"/>
</dbReference>
<keyword evidence="4 9" id="KW-0949">S-adenosyl-L-methionine</keyword>
<evidence type="ECO:0000256" key="6">
    <source>
        <dbReference type="ARBA" id="ARBA00023004"/>
    </source>
</evidence>
<keyword evidence="6 9" id="KW-0408">Iron</keyword>
<dbReference type="SFLD" id="SFLDF00271">
    <property type="entry name" value="lipoyl_synthase"/>
    <property type="match status" value="1"/>
</dbReference>
<dbReference type="Pfam" id="PF16881">
    <property type="entry name" value="LIAS_N"/>
    <property type="match status" value="1"/>
</dbReference>
<comment type="subcellular location">
    <subcellularLocation>
        <location evidence="9">Cytoplasm</location>
    </subcellularLocation>
</comment>
<dbReference type="SFLD" id="SFLDS00029">
    <property type="entry name" value="Radical_SAM"/>
    <property type="match status" value="1"/>
</dbReference>
<proteinExistence type="inferred from homology"/>
<dbReference type="NCBIfam" id="TIGR00510">
    <property type="entry name" value="lipA"/>
    <property type="match status" value="1"/>
</dbReference>
<protein>
    <recommendedName>
        <fullName evidence="9">Lipoyl synthase</fullName>
        <ecNumber evidence="9">2.8.1.8</ecNumber>
    </recommendedName>
    <alternativeName>
        <fullName evidence="9">Lip-syn</fullName>
        <shortName evidence="9">LS</shortName>
    </alternativeName>
    <alternativeName>
        <fullName evidence="9">Lipoate synthase</fullName>
    </alternativeName>
    <alternativeName>
        <fullName evidence="9">Lipoic acid synthase</fullName>
    </alternativeName>
    <alternativeName>
        <fullName evidence="9">Sulfur insertion protein LipA</fullName>
    </alternativeName>
</protein>
<dbReference type="GO" id="GO:0009249">
    <property type="term" value="P:protein lipoylation"/>
    <property type="evidence" value="ECO:0007669"/>
    <property type="project" value="UniProtKB-UniRule"/>
</dbReference>
<dbReference type="EC" id="2.8.1.8" evidence="9"/>
<dbReference type="HOGENOM" id="CLU_033144_2_1_9"/>
<dbReference type="PROSITE" id="PS51918">
    <property type="entry name" value="RADICAL_SAM"/>
    <property type="match status" value="1"/>
</dbReference>
<dbReference type="SUPFAM" id="SSF102114">
    <property type="entry name" value="Radical SAM enzymes"/>
    <property type="match status" value="1"/>
</dbReference>
<dbReference type="PATRIC" id="fig|1073571.4.peg.6115"/>
<dbReference type="SMART" id="SM00729">
    <property type="entry name" value="Elp3"/>
    <property type="match status" value="1"/>
</dbReference>
<dbReference type="NCBIfam" id="NF004019">
    <property type="entry name" value="PRK05481.1"/>
    <property type="match status" value="1"/>
</dbReference>
<keyword evidence="3 9" id="KW-0808">Transferase</keyword>
<feature type="binding site" evidence="9">
    <location>
        <position position="138"/>
    </location>
    <ligand>
        <name>[4Fe-4S] cluster</name>
        <dbReference type="ChEBI" id="CHEBI:49883"/>
        <label>2</label>
        <note>4Fe-4S-S-AdoMet</note>
    </ligand>
</feature>
<evidence type="ECO:0000256" key="1">
    <source>
        <dbReference type="ARBA" id="ARBA00022485"/>
    </source>
</evidence>
<keyword evidence="7 9" id="KW-0411">Iron-sulfur</keyword>
<dbReference type="Gene3D" id="3.20.20.70">
    <property type="entry name" value="Aldolase class I"/>
    <property type="match status" value="1"/>
</dbReference>
<dbReference type="EMBL" id="LN831776">
    <property type="protein sequence ID" value="CQR58081.1"/>
    <property type="molecule type" value="Genomic_DNA"/>
</dbReference>
<evidence type="ECO:0000256" key="5">
    <source>
        <dbReference type="ARBA" id="ARBA00022723"/>
    </source>
</evidence>
<keyword evidence="5 9" id="KW-0479">Metal-binding</keyword>
<dbReference type="GO" id="GO:0005737">
    <property type="term" value="C:cytoplasm"/>
    <property type="evidence" value="ECO:0007669"/>
    <property type="project" value="UniProtKB-SubCell"/>
</dbReference>
<dbReference type="GO" id="GO:0051539">
    <property type="term" value="F:4 iron, 4 sulfur cluster binding"/>
    <property type="evidence" value="ECO:0007669"/>
    <property type="project" value="UniProtKB-UniRule"/>
</dbReference>
<comment type="cofactor">
    <cofactor evidence="9">
        <name>[4Fe-4S] cluster</name>
        <dbReference type="ChEBI" id="CHEBI:49883"/>
    </cofactor>
    <text evidence="9">Binds 2 [4Fe-4S] clusters per subunit. One cluster is coordinated with 3 cysteines and an exchangeable S-adenosyl-L-methionine.</text>
</comment>
<feature type="binding site" evidence="9">
    <location>
        <position position="344"/>
    </location>
    <ligand>
        <name>[4Fe-4S] cluster</name>
        <dbReference type="ChEBI" id="CHEBI:49883"/>
        <label>1</label>
    </ligand>
</feature>
<dbReference type="InterPro" id="IPR007197">
    <property type="entry name" value="rSAM"/>
</dbReference>
<reference evidence="12" key="1">
    <citation type="submission" date="2015-03" db="EMBL/GenBank/DDBJ databases">
        <authorList>
            <person name="Wibberg D."/>
        </authorList>
    </citation>
    <scope>NUCLEOTIDE SEQUENCE [LARGE SCALE GENOMIC DNA]</scope>
</reference>
<dbReference type="SFLD" id="SFLDG01058">
    <property type="entry name" value="lipoyl_synthase_like"/>
    <property type="match status" value="1"/>
</dbReference>